<gene>
    <name evidence="9" type="ORF">NB037_17430</name>
</gene>
<keyword evidence="10" id="KW-1185">Reference proteome</keyword>
<keyword evidence="3" id="KW-1003">Cell membrane</keyword>
<comment type="caution">
    <text evidence="9">The sequence shown here is derived from an EMBL/GenBank/DDBJ whole genome shotgun (WGS) entry which is preliminary data.</text>
</comment>
<feature type="transmembrane region" description="Helical" evidence="7">
    <location>
        <begin position="112"/>
        <end position="133"/>
    </location>
</feature>
<dbReference type="AlphaFoldDB" id="A0A9X2IT61"/>
<keyword evidence="2 7" id="KW-0813">Transport</keyword>
<evidence type="ECO:0000256" key="2">
    <source>
        <dbReference type="ARBA" id="ARBA00022448"/>
    </source>
</evidence>
<evidence type="ECO:0000313" key="10">
    <source>
        <dbReference type="Proteomes" id="UP001155240"/>
    </source>
</evidence>
<dbReference type="Gene3D" id="1.10.3720.10">
    <property type="entry name" value="MetI-like"/>
    <property type="match status" value="1"/>
</dbReference>
<dbReference type="Proteomes" id="UP001155240">
    <property type="component" value="Unassembled WGS sequence"/>
</dbReference>
<feature type="transmembrane region" description="Helical" evidence="7">
    <location>
        <begin position="192"/>
        <end position="216"/>
    </location>
</feature>
<evidence type="ECO:0000256" key="6">
    <source>
        <dbReference type="ARBA" id="ARBA00023136"/>
    </source>
</evidence>
<evidence type="ECO:0000256" key="1">
    <source>
        <dbReference type="ARBA" id="ARBA00004651"/>
    </source>
</evidence>
<dbReference type="EMBL" id="JAMRYM010000121">
    <property type="protein sequence ID" value="MCM6764200.1"/>
    <property type="molecule type" value="Genomic_DNA"/>
</dbReference>
<feature type="transmembrane region" description="Helical" evidence="7">
    <location>
        <begin position="145"/>
        <end position="165"/>
    </location>
</feature>
<evidence type="ECO:0000256" key="5">
    <source>
        <dbReference type="ARBA" id="ARBA00022989"/>
    </source>
</evidence>
<dbReference type="PROSITE" id="PS50928">
    <property type="entry name" value="ABC_TM1"/>
    <property type="match status" value="1"/>
</dbReference>
<dbReference type="InterPro" id="IPR035906">
    <property type="entry name" value="MetI-like_sf"/>
</dbReference>
<evidence type="ECO:0000256" key="4">
    <source>
        <dbReference type="ARBA" id="ARBA00022692"/>
    </source>
</evidence>
<comment type="similarity">
    <text evidence="7">Belongs to the binding-protein-dependent transport system permease family.</text>
</comment>
<dbReference type="SUPFAM" id="SSF161098">
    <property type="entry name" value="MetI-like"/>
    <property type="match status" value="1"/>
</dbReference>
<protein>
    <submittedName>
        <fullName evidence="9">ABC transporter permease subunit</fullName>
    </submittedName>
</protein>
<comment type="subcellular location">
    <subcellularLocation>
        <location evidence="1 7">Cell membrane</location>
        <topology evidence="1 7">Multi-pass membrane protein</topology>
    </subcellularLocation>
</comment>
<organism evidence="9 10">
    <name type="scientific">Rathayibacter rubneri</name>
    <dbReference type="NCBI Taxonomy" id="2950106"/>
    <lineage>
        <taxon>Bacteria</taxon>
        <taxon>Bacillati</taxon>
        <taxon>Actinomycetota</taxon>
        <taxon>Actinomycetes</taxon>
        <taxon>Micrococcales</taxon>
        <taxon>Microbacteriaceae</taxon>
        <taxon>Rathayibacter</taxon>
    </lineage>
</organism>
<dbReference type="InterPro" id="IPR000515">
    <property type="entry name" value="MetI-like"/>
</dbReference>
<dbReference type="GO" id="GO:0005886">
    <property type="term" value="C:plasma membrane"/>
    <property type="evidence" value="ECO:0007669"/>
    <property type="project" value="UniProtKB-SubCell"/>
</dbReference>
<dbReference type="Pfam" id="PF00528">
    <property type="entry name" value="BPD_transp_1"/>
    <property type="match status" value="1"/>
</dbReference>
<keyword evidence="5 7" id="KW-1133">Transmembrane helix</keyword>
<dbReference type="RefSeq" id="WP_251948037.1">
    <property type="nucleotide sequence ID" value="NZ_JAMRYM010000121.1"/>
</dbReference>
<evidence type="ECO:0000256" key="7">
    <source>
        <dbReference type="RuleBase" id="RU363032"/>
    </source>
</evidence>
<dbReference type="PANTHER" id="PTHR30151:SF20">
    <property type="entry name" value="ABC TRANSPORTER PERMEASE PROTEIN HI_0355-RELATED"/>
    <property type="match status" value="1"/>
</dbReference>
<dbReference type="PANTHER" id="PTHR30151">
    <property type="entry name" value="ALKANE SULFONATE ABC TRANSPORTER-RELATED, MEMBRANE SUBUNIT"/>
    <property type="match status" value="1"/>
</dbReference>
<evidence type="ECO:0000259" key="8">
    <source>
        <dbReference type="PROSITE" id="PS50928"/>
    </source>
</evidence>
<feature type="domain" description="ABC transmembrane type-1" evidence="8">
    <location>
        <begin position="70"/>
        <end position="265"/>
    </location>
</feature>
<name>A0A9X2IT61_9MICO</name>
<proteinExistence type="inferred from homology"/>
<accession>A0A9X2IT61</accession>
<dbReference type="GO" id="GO:0055085">
    <property type="term" value="P:transmembrane transport"/>
    <property type="evidence" value="ECO:0007669"/>
    <property type="project" value="InterPro"/>
</dbReference>
<reference evidence="9" key="1">
    <citation type="submission" date="2022-06" db="EMBL/GenBank/DDBJ databases">
        <title>Whole genome shotgun sequencing (WGS) of Rathayibacter sp. ZW T2_19, isolated from stored onions (Allium cepa).</title>
        <authorList>
            <person name="Stoll D.A."/>
            <person name="Huch M."/>
        </authorList>
    </citation>
    <scope>NUCLEOTIDE SEQUENCE</scope>
    <source>
        <strain evidence="9">ZW T2_19</strain>
    </source>
</reference>
<evidence type="ECO:0000256" key="3">
    <source>
        <dbReference type="ARBA" id="ARBA00022475"/>
    </source>
</evidence>
<feature type="transmembrane region" description="Helical" evidence="7">
    <location>
        <begin position="85"/>
        <end position="105"/>
    </location>
</feature>
<feature type="transmembrane region" description="Helical" evidence="7">
    <location>
        <begin position="244"/>
        <end position="269"/>
    </location>
</feature>
<evidence type="ECO:0000313" key="9">
    <source>
        <dbReference type="EMBL" id="MCM6764200.1"/>
    </source>
</evidence>
<keyword evidence="6 7" id="KW-0472">Membrane</keyword>
<keyword evidence="4 7" id="KW-0812">Transmembrane</keyword>
<feature type="transmembrane region" description="Helical" evidence="7">
    <location>
        <begin position="20"/>
        <end position="42"/>
    </location>
</feature>
<sequence>MATASPSPALERRSFSLPPWASGLLGVVGIVAVWWAIALVSAPTGSSTYAVVPTPVQVVQVAIDDGFGFYWRNFSVTIGEAAVGYFWGNLIALVLSALVLVVPWLEGIVSQLAVVTYCVPIVAIGTLVLLIMGGAEAPGLPSATAVFLAGLSVFFTTVVGSLLGLKAADKASLDVVTVYGGTRLTQLRKVRLIAALPNILSALQIAVPAAFLGAILGEYFGKIETGVGPILVAAQVSLNSPRVWALFLLCAGVALLGYGIVGLIGRLVAPWSSGKQARS</sequence>